<comment type="similarity">
    <text evidence="2">Belongs to the nitronate monooxygenase family. NMO class I subfamily.</text>
</comment>
<dbReference type="GO" id="GO:0018580">
    <property type="term" value="F:nitronate monooxygenase activity"/>
    <property type="evidence" value="ECO:0007669"/>
    <property type="project" value="InterPro"/>
</dbReference>
<evidence type="ECO:0000256" key="5">
    <source>
        <dbReference type="ARBA" id="ARBA00022643"/>
    </source>
</evidence>
<comment type="catalytic activity">
    <reaction evidence="10">
        <text>3 propionate 3-nitronate + 3 O2 + H2O = 3 3-oxopropanoate + 2 nitrate + nitrite + H2O2 + 3 H(+)</text>
        <dbReference type="Rhea" id="RHEA:57332"/>
        <dbReference type="ChEBI" id="CHEBI:15377"/>
        <dbReference type="ChEBI" id="CHEBI:15378"/>
        <dbReference type="ChEBI" id="CHEBI:15379"/>
        <dbReference type="ChEBI" id="CHEBI:16240"/>
        <dbReference type="ChEBI" id="CHEBI:16301"/>
        <dbReference type="ChEBI" id="CHEBI:17632"/>
        <dbReference type="ChEBI" id="CHEBI:33190"/>
        <dbReference type="ChEBI" id="CHEBI:136067"/>
    </reaction>
</comment>
<dbReference type="FunFam" id="3.20.20.70:FF:000154">
    <property type="entry name" value="Probable nitronate monooxygenase"/>
    <property type="match status" value="1"/>
</dbReference>
<evidence type="ECO:0000256" key="10">
    <source>
        <dbReference type="ARBA" id="ARBA00049401"/>
    </source>
</evidence>
<dbReference type="GO" id="GO:0009636">
    <property type="term" value="P:response to toxic substance"/>
    <property type="evidence" value="ECO:0007669"/>
    <property type="project" value="UniProtKB-KW"/>
</dbReference>
<dbReference type="CDD" id="cd04730">
    <property type="entry name" value="NPD_like"/>
    <property type="match status" value="1"/>
</dbReference>
<reference evidence="12 13" key="1">
    <citation type="submission" date="2019-12" db="EMBL/GenBank/DDBJ databases">
        <title>Spirosoma sp. HMF4905 genome sequencing and assembly.</title>
        <authorList>
            <person name="Kang H."/>
            <person name="Cha I."/>
            <person name="Kim H."/>
            <person name="Joh K."/>
        </authorList>
    </citation>
    <scope>NUCLEOTIDE SEQUENCE [LARGE SCALE GENOMIC DNA]</scope>
    <source>
        <strain evidence="12 13">HMF4905</strain>
    </source>
</reference>
<evidence type="ECO:0000256" key="3">
    <source>
        <dbReference type="ARBA" id="ARBA00022575"/>
    </source>
</evidence>
<keyword evidence="5" id="KW-0288">FMN</keyword>
<keyword evidence="3" id="KW-0216">Detoxification</keyword>
<dbReference type="PANTHER" id="PTHR42747">
    <property type="entry name" value="NITRONATE MONOOXYGENASE-RELATED"/>
    <property type="match status" value="1"/>
</dbReference>
<keyword evidence="4" id="KW-0285">Flavoprotein</keyword>
<evidence type="ECO:0000256" key="7">
    <source>
        <dbReference type="ARBA" id="ARBA00023002"/>
    </source>
</evidence>
<evidence type="ECO:0000256" key="8">
    <source>
        <dbReference type="ARBA" id="ARBA00023033"/>
    </source>
</evidence>
<evidence type="ECO:0000256" key="6">
    <source>
        <dbReference type="ARBA" id="ARBA00022741"/>
    </source>
</evidence>
<accession>A0A7K1SG52</accession>
<dbReference type="Pfam" id="PF03060">
    <property type="entry name" value="NMO"/>
    <property type="match status" value="1"/>
</dbReference>
<evidence type="ECO:0000256" key="4">
    <source>
        <dbReference type="ARBA" id="ARBA00022630"/>
    </source>
</evidence>
<dbReference type="AlphaFoldDB" id="A0A7K1SG52"/>
<keyword evidence="7" id="KW-0560">Oxidoreductase</keyword>
<evidence type="ECO:0000256" key="11">
    <source>
        <dbReference type="ARBA" id="ARBA00067136"/>
    </source>
</evidence>
<evidence type="ECO:0000256" key="1">
    <source>
        <dbReference type="ARBA" id="ARBA00001917"/>
    </source>
</evidence>
<sequence>MSTWPDNRIQNLFGIELPILLAPMAGSGSSEMAIAVAEAGGLGSLPCALLTAEQIRHEFTRIRQHTSRPINLNFFCHKPPQVDVNRESGWKKRLEPYYYEFGIDPQAPTPISNRAPFDAALCDLVAELKPEVVSFHFGLPDKNLLARVKATGAKILSSATSVDEARWLEQEGCDAIIAQGAEAGGHRGIFLSQDISTQAGTMALVPQVVDAVKVPIIAAGGIADARGIVAAFALGASAVQIGTAYLFCPESTVSPVHRAALRGAKDNTTALTNLFTGRPARSIINRLVREIGPMSNSAPEFPLAGGALVPLRAKTEPFGSGDFMSLWSGQAAALGRELPARELTKRFAEEALTRFAR</sequence>
<dbReference type="Proteomes" id="UP000436006">
    <property type="component" value="Unassembled WGS sequence"/>
</dbReference>
<keyword evidence="13" id="KW-1185">Reference proteome</keyword>
<evidence type="ECO:0000256" key="2">
    <source>
        <dbReference type="ARBA" id="ARBA00009881"/>
    </source>
</evidence>
<keyword evidence="6" id="KW-0547">Nucleotide-binding</keyword>
<gene>
    <name evidence="12" type="ORF">GO755_22355</name>
</gene>
<name>A0A7K1SG52_9BACT</name>
<dbReference type="GO" id="GO:0000166">
    <property type="term" value="F:nucleotide binding"/>
    <property type="evidence" value="ECO:0007669"/>
    <property type="project" value="UniProtKB-KW"/>
</dbReference>
<dbReference type="EMBL" id="WPIN01000008">
    <property type="protein sequence ID" value="MVM32800.1"/>
    <property type="molecule type" value="Genomic_DNA"/>
</dbReference>
<evidence type="ECO:0000313" key="12">
    <source>
        <dbReference type="EMBL" id="MVM32800.1"/>
    </source>
</evidence>
<dbReference type="InterPro" id="IPR013785">
    <property type="entry name" value="Aldolase_TIM"/>
</dbReference>
<comment type="caution">
    <text evidence="12">The sequence shown here is derived from an EMBL/GenBank/DDBJ whole genome shotgun (WGS) entry which is preliminary data.</text>
</comment>
<proteinExistence type="inferred from homology"/>
<evidence type="ECO:0000313" key="13">
    <source>
        <dbReference type="Proteomes" id="UP000436006"/>
    </source>
</evidence>
<dbReference type="RefSeq" id="WP_157587506.1">
    <property type="nucleotide sequence ID" value="NZ_WPIN01000008.1"/>
</dbReference>
<protein>
    <recommendedName>
        <fullName evidence="11">Nitronate monooxygenase</fullName>
    </recommendedName>
    <alternativeName>
        <fullName evidence="9">Propionate 3-nitronate monooxygenase</fullName>
    </alternativeName>
</protein>
<comment type="cofactor">
    <cofactor evidence="1">
        <name>FMN</name>
        <dbReference type="ChEBI" id="CHEBI:58210"/>
    </cofactor>
</comment>
<keyword evidence="8" id="KW-0503">Monooxygenase</keyword>
<organism evidence="12 13">
    <name type="scientific">Spirosoma arboris</name>
    <dbReference type="NCBI Taxonomy" id="2682092"/>
    <lineage>
        <taxon>Bacteria</taxon>
        <taxon>Pseudomonadati</taxon>
        <taxon>Bacteroidota</taxon>
        <taxon>Cytophagia</taxon>
        <taxon>Cytophagales</taxon>
        <taxon>Cytophagaceae</taxon>
        <taxon>Spirosoma</taxon>
    </lineage>
</organism>
<dbReference type="Gene3D" id="3.20.20.70">
    <property type="entry name" value="Aldolase class I"/>
    <property type="match status" value="1"/>
</dbReference>
<dbReference type="PANTHER" id="PTHR42747:SF3">
    <property type="entry name" value="NITRONATE MONOOXYGENASE-RELATED"/>
    <property type="match status" value="1"/>
</dbReference>
<evidence type="ECO:0000256" key="9">
    <source>
        <dbReference type="ARBA" id="ARBA00031155"/>
    </source>
</evidence>
<dbReference type="InterPro" id="IPR004136">
    <property type="entry name" value="NMO"/>
</dbReference>
<dbReference type="SUPFAM" id="SSF51412">
    <property type="entry name" value="Inosine monophosphate dehydrogenase (IMPDH)"/>
    <property type="match status" value="1"/>
</dbReference>